<dbReference type="STRING" id="1219011.GCA_001895045_00024"/>
<evidence type="ECO:0000313" key="3">
    <source>
        <dbReference type="Proteomes" id="UP000249091"/>
    </source>
</evidence>
<name>A0A2X4WWU9_9NOCA</name>
<dbReference type="GO" id="GO:0042602">
    <property type="term" value="F:riboflavin reductase (NADPH) activity"/>
    <property type="evidence" value="ECO:0007669"/>
    <property type="project" value="TreeGrafter"/>
</dbReference>
<accession>A0A2X4WWU9</accession>
<dbReference type="Proteomes" id="UP000249091">
    <property type="component" value="Chromosome 1"/>
</dbReference>
<dbReference type="AlphaFoldDB" id="A0A2X4WWU9"/>
<dbReference type="EMBL" id="LS483468">
    <property type="protein sequence ID" value="SQI28554.1"/>
    <property type="molecule type" value="Genomic_DNA"/>
</dbReference>
<keyword evidence="3" id="KW-1185">Reference proteome</keyword>
<dbReference type="PANTHER" id="PTHR43355:SF2">
    <property type="entry name" value="FLAVIN REDUCTASE (NADPH)"/>
    <property type="match status" value="1"/>
</dbReference>
<organism evidence="2 3">
    <name type="scientific">Rhodococcus coprophilus</name>
    <dbReference type="NCBI Taxonomy" id="38310"/>
    <lineage>
        <taxon>Bacteria</taxon>
        <taxon>Bacillati</taxon>
        <taxon>Actinomycetota</taxon>
        <taxon>Actinomycetes</taxon>
        <taxon>Mycobacteriales</taxon>
        <taxon>Nocardiaceae</taxon>
        <taxon>Rhodococcus</taxon>
    </lineage>
</organism>
<dbReference type="Pfam" id="PF13460">
    <property type="entry name" value="NAD_binding_10"/>
    <property type="match status" value="1"/>
</dbReference>
<dbReference type="PANTHER" id="PTHR43355">
    <property type="entry name" value="FLAVIN REDUCTASE (NADPH)"/>
    <property type="match status" value="1"/>
</dbReference>
<dbReference type="KEGG" id="rcr:NCTC10994_00303"/>
<dbReference type="InterPro" id="IPR016040">
    <property type="entry name" value="NAD(P)-bd_dom"/>
</dbReference>
<dbReference type="InterPro" id="IPR051606">
    <property type="entry name" value="Polyketide_Oxido-like"/>
</dbReference>
<dbReference type="GO" id="GO:0004074">
    <property type="term" value="F:biliverdin reductase [NAD(P)H] activity"/>
    <property type="evidence" value="ECO:0007669"/>
    <property type="project" value="TreeGrafter"/>
</dbReference>
<dbReference type="RefSeq" id="WP_072698769.1">
    <property type="nucleotide sequence ID" value="NZ_JAFBBL010000001.1"/>
</dbReference>
<feature type="domain" description="NAD(P)-binding" evidence="1">
    <location>
        <begin position="7"/>
        <end position="205"/>
    </location>
</feature>
<proteinExistence type="predicted"/>
<protein>
    <submittedName>
        <fullName evidence="2">Oxidoreductase</fullName>
    </submittedName>
</protein>
<reference evidence="2 3" key="1">
    <citation type="submission" date="2018-06" db="EMBL/GenBank/DDBJ databases">
        <authorList>
            <consortium name="Pathogen Informatics"/>
            <person name="Doyle S."/>
        </authorList>
    </citation>
    <scope>NUCLEOTIDE SEQUENCE [LARGE SCALE GENOMIC DNA]</scope>
    <source>
        <strain evidence="2 3">NCTC10994</strain>
    </source>
</reference>
<gene>
    <name evidence="2" type="ORF">NCTC10994_00303</name>
</gene>
<sequence length="215" mass="22539">MKVLVVGATGGSGKAAVTALLRRGHDVTVFVRNDAALGDLAGRSTVVTGDATRPEDVDAAVRGQDAVVVTLGISENPVRVRMRGPAGTALDVRSRGTRNIVAAMGRHDVRRLVVQTSYGVGDTRGKLPRRYALMFRALLGPQIADTEKQDALVRGSDVLWTLVQPVNLTDEESGTATTSDTGEVGGWHVARGAVGEVLADAVERPDYAGKTIAVS</sequence>
<dbReference type="InterPro" id="IPR036291">
    <property type="entry name" value="NAD(P)-bd_dom_sf"/>
</dbReference>
<evidence type="ECO:0000313" key="2">
    <source>
        <dbReference type="EMBL" id="SQI28554.1"/>
    </source>
</evidence>
<dbReference type="Gene3D" id="3.40.50.720">
    <property type="entry name" value="NAD(P)-binding Rossmann-like Domain"/>
    <property type="match status" value="1"/>
</dbReference>
<evidence type="ECO:0000259" key="1">
    <source>
        <dbReference type="Pfam" id="PF13460"/>
    </source>
</evidence>
<dbReference type="SUPFAM" id="SSF51735">
    <property type="entry name" value="NAD(P)-binding Rossmann-fold domains"/>
    <property type="match status" value="1"/>
</dbReference>